<evidence type="ECO:0000256" key="1">
    <source>
        <dbReference type="SAM" id="MobiDB-lite"/>
    </source>
</evidence>
<feature type="region of interest" description="Disordered" evidence="1">
    <location>
        <begin position="1"/>
        <end position="75"/>
    </location>
</feature>
<feature type="compositionally biased region" description="Polar residues" evidence="1">
    <location>
        <begin position="61"/>
        <end position="70"/>
    </location>
</feature>
<feature type="non-terminal residue" evidence="2">
    <location>
        <position position="196"/>
    </location>
</feature>
<reference evidence="2" key="1">
    <citation type="submission" date="2020-11" db="EMBL/GenBank/DDBJ databases">
        <authorList>
            <consortium name="DOE Joint Genome Institute"/>
            <person name="Ahrendt S."/>
            <person name="Riley R."/>
            <person name="Andreopoulos W."/>
            <person name="Labutti K."/>
            <person name="Pangilinan J."/>
            <person name="Ruiz-Duenas F.J."/>
            <person name="Barrasa J.M."/>
            <person name="Sanchez-Garcia M."/>
            <person name="Camarero S."/>
            <person name="Miyauchi S."/>
            <person name="Serrano A."/>
            <person name="Linde D."/>
            <person name="Babiker R."/>
            <person name="Drula E."/>
            <person name="Ayuso-Fernandez I."/>
            <person name="Pacheco R."/>
            <person name="Padilla G."/>
            <person name="Ferreira P."/>
            <person name="Barriuso J."/>
            <person name="Kellner H."/>
            <person name="Castanera R."/>
            <person name="Alfaro M."/>
            <person name="Ramirez L."/>
            <person name="Pisabarro A.G."/>
            <person name="Kuo A."/>
            <person name="Tritt A."/>
            <person name="Lipzen A."/>
            <person name="He G."/>
            <person name="Yan M."/>
            <person name="Ng V."/>
            <person name="Cullen D."/>
            <person name="Martin F."/>
            <person name="Rosso M.-N."/>
            <person name="Henrissat B."/>
            <person name="Hibbett D."/>
            <person name="Martinez A.T."/>
            <person name="Grigoriev I.V."/>
        </authorList>
    </citation>
    <scope>NUCLEOTIDE SEQUENCE</scope>
    <source>
        <strain evidence="2">CIRM-BRFM 674</strain>
    </source>
</reference>
<name>A0A9P5YKY1_9AGAR</name>
<feature type="compositionally biased region" description="Basic and acidic residues" evidence="1">
    <location>
        <begin position="21"/>
        <end position="33"/>
    </location>
</feature>
<dbReference type="Proteomes" id="UP000807469">
    <property type="component" value="Unassembled WGS sequence"/>
</dbReference>
<proteinExistence type="predicted"/>
<feature type="compositionally biased region" description="Polar residues" evidence="1">
    <location>
        <begin position="1"/>
        <end position="10"/>
    </location>
</feature>
<protein>
    <submittedName>
        <fullName evidence="2">Uncharacterized protein</fullName>
    </submittedName>
</protein>
<accession>A0A9P5YKY1</accession>
<keyword evidence="3" id="KW-1185">Reference proteome</keyword>
<evidence type="ECO:0000313" key="3">
    <source>
        <dbReference type="Proteomes" id="UP000807469"/>
    </source>
</evidence>
<comment type="caution">
    <text evidence="2">The sequence shown here is derived from an EMBL/GenBank/DDBJ whole genome shotgun (WGS) entry which is preliminary data.</text>
</comment>
<dbReference type="AlphaFoldDB" id="A0A9P5YKY1"/>
<dbReference type="EMBL" id="MU155633">
    <property type="protein sequence ID" value="KAF9471723.1"/>
    <property type="molecule type" value="Genomic_DNA"/>
</dbReference>
<sequence length="196" mass="21839">MSEISSSNQPQKRHLSGGEFPDIREKTRAKTTDSESMDIDPPIMSSSGPPVNVGIGPIIDNNKSPPTSDSGTEDLLDRNADIPLGFLHVVNTVLKKQFPPNKEVDNERATFILLQCYQLDALHRIGNLDLRKGAFDLVEEYPGIIAICQEAVRTGDFKNIFRLSKLLKYLHKVVIHTSAVPKETLHDTQLYEASKM</sequence>
<organism evidence="2 3">
    <name type="scientific">Pholiota conissans</name>
    <dbReference type="NCBI Taxonomy" id="109636"/>
    <lineage>
        <taxon>Eukaryota</taxon>
        <taxon>Fungi</taxon>
        <taxon>Dikarya</taxon>
        <taxon>Basidiomycota</taxon>
        <taxon>Agaricomycotina</taxon>
        <taxon>Agaricomycetes</taxon>
        <taxon>Agaricomycetidae</taxon>
        <taxon>Agaricales</taxon>
        <taxon>Agaricineae</taxon>
        <taxon>Strophariaceae</taxon>
        <taxon>Pholiota</taxon>
    </lineage>
</organism>
<evidence type="ECO:0000313" key="2">
    <source>
        <dbReference type="EMBL" id="KAF9471723.1"/>
    </source>
</evidence>
<gene>
    <name evidence="2" type="ORF">BDN70DRAFT_901114</name>
</gene>